<dbReference type="Gene3D" id="3.40.50.150">
    <property type="entry name" value="Vaccinia Virus protein VP39"/>
    <property type="match status" value="1"/>
</dbReference>
<dbReference type="PANTHER" id="PTHR33841">
    <property type="entry name" value="DNA METHYLTRANSFERASE YEEA-RELATED"/>
    <property type="match status" value="1"/>
</dbReference>
<evidence type="ECO:0000256" key="1">
    <source>
        <dbReference type="ARBA" id="ARBA00011900"/>
    </source>
</evidence>
<dbReference type="InterPro" id="IPR002052">
    <property type="entry name" value="DNA_methylase_N6_adenine_CS"/>
</dbReference>
<keyword evidence="3" id="KW-0808">Transferase</keyword>
<dbReference type="InterPro" id="IPR029063">
    <property type="entry name" value="SAM-dependent_MTases_sf"/>
</dbReference>
<dbReference type="PROSITE" id="PS00092">
    <property type="entry name" value="N6_MTASE"/>
    <property type="match status" value="1"/>
</dbReference>
<dbReference type="GO" id="GO:0009007">
    <property type="term" value="F:site-specific DNA-methyltransferase (adenine-specific) activity"/>
    <property type="evidence" value="ECO:0007669"/>
    <property type="project" value="UniProtKB-EC"/>
</dbReference>
<dbReference type="GO" id="GO:0006304">
    <property type="term" value="P:DNA modification"/>
    <property type="evidence" value="ECO:0007669"/>
    <property type="project" value="InterPro"/>
</dbReference>
<comment type="catalytic activity">
    <reaction evidence="5">
        <text>a 2'-deoxyadenosine in DNA + S-adenosyl-L-methionine = an N(6)-methyl-2'-deoxyadenosine in DNA + S-adenosyl-L-homocysteine + H(+)</text>
        <dbReference type="Rhea" id="RHEA:15197"/>
        <dbReference type="Rhea" id="RHEA-COMP:12418"/>
        <dbReference type="Rhea" id="RHEA-COMP:12419"/>
        <dbReference type="ChEBI" id="CHEBI:15378"/>
        <dbReference type="ChEBI" id="CHEBI:57856"/>
        <dbReference type="ChEBI" id="CHEBI:59789"/>
        <dbReference type="ChEBI" id="CHEBI:90615"/>
        <dbReference type="ChEBI" id="CHEBI:90616"/>
        <dbReference type="EC" id="2.1.1.72"/>
    </reaction>
</comment>
<reference evidence="7" key="1">
    <citation type="journal article" date="2020" name="Nature">
        <title>Giant virus diversity and host interactions through global metagenomics.</title>
        <authorList>
            <person name="Schulz F."/>
            <person name="Roux S."/>
            <person name="Paez-Espino D."/>
            <person name="Jungbluth S."/>
            <person name="Walsh D.A."/>
            <person name="Denef V.J."/>
            <person name="McMahon K.D."/>
            <person name="Konstantinidis K.T."/>
            <person name="Eloe-Fadrosh E.A."/>
            <person name="Kyrpides N.C."/>
            <person name="Woyke T."/>
        </authorList>
    </citation>
    <scope>NUCLEOTIDE SEQUENCE</scope>
    <source>
        <strain evidence="7">GVMAG-S-1102244-55</strain>
    </source>
</reference>
<dbReference type="PRINTS" id="PR00507">
    <property type="entry name" value="N12N6MTFRASE"/>
</dbReference>
<organism evidence="7">
    <name type="scientific">viral metagenome</name>
    <dbReference type="NCBI Taxonomy" id="1070528"/>
    <lineage>
        <taxon>unclassified sequences</taxon>
        <taxon>metagenomes</taxon>
        <taxon>organismal metagenomes</taxon>
    </lineage>
</organism>
<feature type="domain" description="Type II methyltransferase M.TaqI-like" evidence="6">
    <location>
        <begin position="99"/>
        <end position="212"/>
    </location>
</feature>
<dbReference type="GO" id="GO:0003676">
    <property type="term" value="F:nucleic acid binding"/>
    <property type="evidence" value="ECO:0007669"/>
    <property type="project" value="InterPro"/>
</dbReference>
<protein>
    <recommendedName>
        <fullName evidence="1">site-specific DNA-methyltransferase (adenine-specific)</fullName>
        <ecNumber evidence="1">2.1.1.72</ecNumber>
    </recommendedName>
</protein>
<evidence type="ECO:0000259" key="6">
    <source>
        <dbReference type="Pfam" id="PF07669"/>
    </source>
</evidence>
<proteinExistence type="predicted"/>
<keyword evidence="2" id="KW-0489">Methyltransferase</keyword>
<dbReference type="GO" id="GO:0032259">
    <property type="term" value="P:methylation"/>
    <property type="evidence" value="ECO:0007669"/>
    <property type="project" value="UniProtKB-KW"/>
</dbReference>
<dbReference type="InterPro" id="IPR050953">
    <property type="entry name" value="N4_N6_ade-DNA_methylase"/>
</dbReference>
<evidence type="ECO:0000256" key="3">
    <source>
        <dbReference type="ARBA" id="ARBA00022679"/>
    </source>
</evidence>
<evidence type="ECO:0000256" key="4">
    <source>
        <dbReference type="ARBA" id="ARBA00022691"/>
    </source>
</evidence>
<evidence type="ECO:0000256" key="2">
    <source>
        <dbReference type="ARBA" id="ARBA00022603"/>
    </source>
</evidence>
<sequence length="453" mass="52741">MSIQTIQLHTFNQVFDVSNNNKAIYGEVHTDFSIVNKILDLIPSHYYNNPNITWLDPCSGRGYFPMVLYKKLYEGLSSVITDNNSRSNHILTKNIFINEVNLQHKKVLLELFGEKNNVSFKNFFDLNQKYDIIYGNPPFNINGSSKTPTNKKLKKKLDGSNAWVQFIKHSIDLLNPNGLLAFITPSIWMKNDYFFHSYMKQFEILKIITLDNTQTNKAFHGNAQTPTSLFLLQKKPSSYKTLLYDNIYKSYIPFDYSNCSIPLCYSSIINKFKPYIEKYGSIKVIKTSMRPGYKGLVLGPSLNGKTGYPNIKSCRLNGLKPQLAVNFSNIKCSYCGIPKIVLAHKMHGFPYPDLDGLFGISNRDNYVILKEDKQDLLKIYKFLSNNFFVKLFESTRYRMKYLERHIFEFIPDISNIPDFPETISLQSIYNFFQISELERNFIETHTKKHYEFF</sequence>
<dbReference type="SUPFAM" id="SSF53335">
    <property type="entry name" value="S-adenosyl-L-methionine-dependent methyltransferases"/>
    <property type="match status" value="1"/>
</dbReference>
<dbReference type="EC" id="2.1.1.72" evidence="1"/>
<dbReference type="EMBL" id="MN740848">
    <property type="protein sequence ID" value="QHU15000.1"/>
    <property type="molecule type" value="Genomic_DNA"/>
</dbReference>
<accession>A0A6C0KE69</accession>
<dbReference type="Pfam" id="PF07669">
    <property type="entry name" value="Eco57I"/>
    <property type="match status" value="1"/>
</dbReference>
<evidence type="ECO:0000313" key="7">
    <source>
        <dbReference type="EMBL" id="QHU15000.1"/>
    </source>
</evidence>
<dbReference type="PANTHER" id="PTHR33841:SF1">
    <property type="entry name" value="DNA METHYLTRANSFERASE A"/>
    <property type="match status" value="1"/>
</dbReference>
<evidence type="ECO:0000256" key="5">
    <source>
        <dbReference type="ARBA" id="ARBA00047942"/>
    </source>
</evidence>
<dbReference type="InterPro" id="IPR011639">
    <property type="entry name" value="MethylTrfase_TaqI-like_dom"/>
</dbReference>
<dbReference type="AlphaFoldDB" id="A0A6C0KE69"/>
<keyword evidence="4" id="KW-0949">S-adenosyl-L-methionine</keyword>
<name>A0A6C0KE69_9ZZZZ</name>